<proteinExistence type="predicted"/>
<name>A0A2S9YVY4_9BACT</name>
<dbReference type="EMBL" id="PVNL01000030">
    <property type="protein sequence ID" value="PRQ09243.1"/>
    <property type="molecule type" value="Genomic_DNA"/>
</dbReference>
<accession>A0A2S9YVY4</accession>
<comment type="caution">
    <text evidence="2">The sequence shown here is derived from an EMBL/GenBank/DDBJ whole genome shotgun (WGS) entry which is preliminary data.</text>
</comment>
<feature type="region of interest" description="Disordered" evidence="1">
    <location>
        <begin position="32"/>
        <end position="89"/>
    </location>
</feature>
<evidence type="ECO:0000256" key="1">
    <source>
        <dbReference type="SAM" id="MobiDB-lite"/>
    </source>
</evidence>
<evidence type="ECO:0000313" key="3">
    <source>
        <dbReference type="Proteomes" id="UP000238823"/>
    </source>
</evidence>
<dbReference type="InterPro" id="IPR036465">
    <property type="entry name" value="vWFA_dom_sf"/>
</dbReference>
<evidence type="ECO:0000313" key="2">
    <source>
        <dbReference type="EMBL" id="PRQ09243.1"/>
    </source>
</evidence>
<dbReference type="SUPFAM" id="SSF53300">
    <property type="entry name" value="vWA-like"/>
    <property type="match status" value="1"/>
</dbReference>
<reference evidence="2 3" key="1">
    <citation type="submission" date="2018-03" db="EMBL/GenBank/DDBJ databases">
        <title>Draft Genome Sequences of the Obligatory Marine Myxobacteria Enhygromyxa salina SWB007.</title>
        <authorList>
            <person name="Poehlein A."/>
            <person name="Moghaddam J.A."/>
            <person name="Harms H."/>
            <person name="Alanjari M."/>
            <person name="Koenig G.M."/>
            <person name="Daniel R."/>
            <person name="Schaeberle T.F."/>
        </authorList>
    </citation>
    <scope>NUCLEOTIDE SEQUENCE [LARGE SCALE GENOMIC DNA]</scope>
    <source>
        <strain evidence="2 3">SWB007</strain>
    </source>
</reference>
<feature type="compositionally biased region" description="Acidic residues" evidence="1">
    <location>
        <begin position="51"/>
        <end position="74"/>
    </location>
</feature>
<dbReference type="AlphaFoldDB" id="A0A2S9YVY4"/>
<evidence type="ECO:0008006" key="4">
    <source>
        <dbReference type="Google" id="ProtNLM"/>
    </source>
</evidence>
<organism evidence="2 3">
    <name type="scientific">Enhygromyxa salina</name>
    <dbReference type="NCBI Taxonomy" id="215803"/>
    <lineage>
        <taxon>Bacteria</taxon>
        <taxon>Pseudomonadati</taxon>
        <taxon>Myxococcota</taxon>
        <taxon>Polyangia</taxon>
        <taxon>Nannocystales</taxon>
        <taxon>Nannocystaceae</taxon>
        <taxon>Enhygromyxa</taxon>
    </lineage>
</organism>
<dbReference type="Proteomes" id="UP000238823">
    <property type="component" value="Unassembled WGS sequence"/>
</dbReference>
<protein>
    <recommendedName>
        <fullName evidence="4">VWFA domain-containing protein</fullName>
    </recommendedName>
</protein>
<sequence>MLMVVPVIAHRVRRLGLLGMLGMASAGCQQVSYGDDGRDDDWQPAPNAWWEDTDSGNEPPPPDDEADESDEATDEGLPPKLDTPDDKPETPCSVVDLLFVIDNSNSMSAEQANLIASFDGFIAGIQANLDEANDYHIGVVTTDAYALNDAPCQQLGALVTSSAAGPCGPWAAGRFISLADDLAPAFTCAANIGGNGDTDEHQIEAALRAISPELGAPGACNEGFIRDDALLVLVLITDEDDGAVFNQGSPGGPSDWFAEFVARKGIESNVVMLALGGLPPPNACNNAEPFEGAQITYRVAQLVNKFSYGQMGDVCADDYSAFFADALEVIHDACNNFTEG</sequence>
<dbReference type="Gene3D" id="3.40.50.410">
    <property type="entry name" value="von Willebrand factor, type A domain"/>
    <property type="match status" value="1"/>
</dbReference>
<gene>
    <name evidence="2" type="ORF">ENSA7_12330</name>
</gene>